<comment type="caution">
    <text evidence="2">The sequence shown here is derived from an EMBL/GenBank/DDBJ whole genome shotgun (WGS) entry which is preliminary data.</text>
</comment>
<protein>
    <recommendedName>
        <fullName evidence="4">DUF4864 domain-containing protein</fullName>
    </recommendedName>
</protein>
<reference evidence="2 3" key="1">
    <citation type="submission" date="2019-09" db="EMBL/GenBank/DDBJ databases">
        <title>Taxonomy of Antarctic Massilia spp.: description of Massilia rubra sp. nov., Massilia aquatica sp. nov., Massilia mucilaginosa sp. nov., Massilia frigida sp. nov. isolated from streams, lakes and regoliths.</title>
        <authorList>
            <person name="Holochova P."/>
            <person name="Sedlacek I."/>
            <person name="Kralova S."/>
            <person name="Maslanova I."/>
            <person name="Busse H.-J."/>
            <person name="Stankova E."/>
            <person name="Vrbovska V."/>
            <person name="Kovarovic V."/>
            <person name="Bartak M."/>
            <person name="Svec P."/>
            <person name="Pantucek R."/>
        </authorList>
    </citation>
    <scope>NUCLEOTIDE SEQUENCE [LARGE SCALE GENOMIC DNA]</scope>
    <source>
        <strain evidence="2 3">CCM 8692</strain>
    </source>
</reference>
<accession>A0ABX0LNZ5</accession>
<proteinExistence type="predicted"/>
<keyword evidence="3" id="KW-1185">Reference proteome</keyword>
<evidence type="ECO:0000256" key="1">
    <source>
        <dbReference type="SAM" id="SignalP"/>
    </source>
</evidence>
<dbReference type="EMBL" id="VUYU01000019">
    <property type="protein sequence ID" value="NHZ36583.1"/>
    <property type="molecule type" value="Genomic_DNA"/>
</dbReference>
<organism evidence="2 3">
    <name type="scientific">Massilia rubra</name>
    <dbReference type="NCBI Taxonomy" id="2607910"/>
    <lineage>
        <taxon>Bacteria</taxon>
        <taxon>Pseudomonadati</taxon>
        <taxon>Pseudomonadota</taxon>
        <taxon>Betaproteobacteria</taxon>
        <taxon>Burkholderiales</taxon>
        <taxon>Oxalobacteraceae</taxon>
        <taxon>Telluria group</taxon>
        <taxon>Massilia</taxon>
    </lineage>
</organism>
<gene>
    <name evidence="2" type="ORF">F0185_23750</name>
</gene>
<sequence length="134" mass="14288">MNKLMLVSGTALVLLAAKALAQPAPPGPAADKIATLVSALAKNPLWMNGLTPHVKLGGDATPPEVLDRYFQMAGFDAGAVGNYTIVAMRAVVIAPDDESSPRMTAVLVESDLGPKIVLMRFERNGWWTRAFDAR</sequence>
<keyword evidence="1" id="KW-0732">Signal</keyword>
<evidence type="ECO:0000313" key="2">
    <source>
        <dbReference type="EMBL" id="NHZ36583.1"/>
    </source>
</evidence>
<evidence type="ECO:0000313" key="3">
    <source>
        <dbReference type="Proteomes" id="UP000785613"/>
    </source>
</evidence>
<feature type="signal peptide" evidence="1">
    <location>
        <begin position="1"/>
        <end position="21"/>
    </location>
</feature>
<name>A0ABX0LNZ5_9BURK</name>
<evidence type="ECO:0008006" key="4">
    <source>
        <dbReference type="Google" id="ProtNLM"/>
    </source>
</evidence>
<feature type="chain" id="PRO_5045696303" description="DUF4864 domain-containing protein" evidence="1">
    <location>
        <begin position="22"/>
        <end position="134"/>
    </location>
</feature>
<dbReference type="Proteomes" id="UP000785613">
    <property type="component" value="Unassembled WGS sequence"/>
</dbReference>
<dbReference type="RefSeq" id="WP_167228685.1">
    <property type="nucleotide sequence ID" value="NZ_VUYU01000019.1"/>
</dbReference>